<dbReference type="AlphaFoldDB" id="A0A317KCC7"/>
<dbReference type="GO" id="GO:0004519">
    <property type="term" value="F:endonuclease activity"/>
    <property type="evidence" value="ECO:0007669"/>
    <property type="project" value="UniProtKB-KW"/>
</dbReference>
<accession>A0A317KCC7</accession>
<protein>
    <submittedName>
        <fullName evidence="1">HNH endonuclease</fullName>
    </submittedName>
</protein>
<evidence type="ECO:0000313" key="2">
    <source>
        <dbReference type="Proteomes" id="UP000245683"/>
    </source>
</evidence>
<keyword evidence="1" id="KW-0540">Nuclease</keyword>
<sequence length="159" mass="18049">MLSQVKGLSRHFTAETLRTYLLDRAVRRDDGCLIVRGYGDQRGVRQKLAGRAWAHIAAFVVFVGDYDPALDVQQVCGVPDCIEPAHLRQTSRAETCRGRTQRPRCRNGHDREVDPGTGRYRTVCRICNRDAQQRWRERQAAQVAEARARHGRAVPVPES</sequence>
<keyword evidence="2" id="KW-1185">Reference proteome</keyword>
<comment type="caution">
    <text evidence="1">The sequence shown here is derived from an EMBL/GenBank/DDBJ whole genome shotgun (WGS) entry which is preliminary data.</text>
</comment>
<name>A0A317KCC7_9ACTN</name>
<gene>
    <name evidence="1" type="ORF">DLJ46_10290</name>
</gene>
<keyword evidence="1" id="KW-0255">Endonuclease</keyword>
<reference evidence="2" key="1">
    <citation type="submission" date="2018-05" db="EMBL/GenBank/DDBJ databases">
        <title>Micromonospora globispora sp. nov. and Micromonospora rugosa sp. nov., isolated from marine sediment.</title>
        <authorList>
            <person name="Carro L."/>
            <person name="Aysel V."/>
            <person name="Cetin D."/>
            <person name="Igual J.M."/>
            <person name="Klenk H.-P."/>
            <person name="Trujillo M.E."/>
            <person name="Sahin N."/>
        </authorList>
    </citation>
    <scope>NUCLEOTIDE SEQUENCE [LARGE SCALE GENOMIC DNA]</scope>
    <source>
        <strain evidence="2">S2904</strain>
    </source>
</reference>
<dbReference type="EMBL" id="QGSV01000146">
    <property type="protein sequence ID" value="PWU49038.1"/>
    <property type="molecule type" value="Genomic_DNA"/>
</dbReference>
<dbReference type="RefSeq" id="WP_109944432.1">
    <property type="nucleotide sequence ID" value="NZ_QGGF01000218.1"/>
</dbReference>
<organism evidence="1 2">
    <name type="scientific">Micromonospora globispora</name>
    <dbReference type="NCBI Taxonomy" id="1450148"/>
    <lineage>
        <taxon>Bacteria</taxon>
        <taxon>Bacillati</taxon>
        <taxon>Actinomycetota</taxon>
        <taxon>Actinomycetes</taxon>
        <taxon>Micromonosporales</taxon>
        <taxon>Micromonosporaceae</taxon>
        <taxon>Micromonospora</taxon>
    </lineage>
</organism>
<keyword evidence="1" id="KW-0378">Hydrolase</keyword>
<proteinExistence type="predicted"/>
<dbReference type="Proteomes" id="UP000245683">
    <property type="component" value="Unassembled WGS sequence"/>
</dbReference>
<evidence type="ECO:0000313" key="1">
    <source>
        <dbReference type="EMBL" id="PWU49038.1"/>
    </source>
</evidence>
<dbReference type="OrthoDB" id="3732358at2"/>